<comment type="subcellular location">
    <subcellularLocation>
        <location evidence="1">Membrane</location>
        <topology evidence="1">Multi-pass membrane protein</topology>
    </subcellularLocation>
</comment>
<dbReference type="InterPro" id="IPR004342">
    <property type="entry name" value="EXS_C"/>
</dbReference>
<evidence type="ECO:0000313" key="11">
    <source>
        <dbReference type="Proteomes" id="UP000654075"/>
    </source>
</evidence>
<dbReference type="InterPro" id="IPR004331">
    <property type="entry name" value="SPX_dom"/>
</dbReference>
<evidence type="ECO:0000256" key="1">
    <source>
        <dbReference type="ARBA" id="ARBA00004141"/>
    </source>
</evidence>
<dbReference type="EMBL" id="CAJNNV010005805">
    <property type="protein sequence ID" value="CAE8592669.1"/>
    <property type="molecule type" value="Genomic_DNA"/>
</dbReference>
<dbReference type="GO" id="GO:0005737">
    <property type="term" value="C:cytoplasm"/>
    <property type="evidence" value="ECO:0007669"/>
    <property type="project" value="TreeGrafter"/>
</dbReference>
<feature type="transmembrane region" description="Helical" evidence="6">
    <location>
        <begin position="353"/>
        <end position="376"/>
    </location>
</feature>
<keyword evidence="11" id="KW-1185">Reference proteome</keyword>
<evidence type="ECO:0000259" key="7">
    <source>
        <dbReference type="PROSITE" id="PS51380"/>
    </source>
</evidence>
<evidence type="ECO:0000313" key="9">
    <source>
        <dbReference type="EMBL" id="CAE8592669.1"/>
    </source>
</evidence>
<comment type="similarity">
    <text evidence="2">Belongs to the SYG1 (TC 2.A.94) family.</text>
</comment>
<feature type="transmembrane region" description="Helical" evidence="6">
    <location>
        <begin position="271"/>
        <end position="292"/>
    </location>
</feature>
<dbReference type="EMBL" id="CAJNNV010026028">
    <property type="protein sequence ID" value="CAE8617002.1"/>
    <property type="molecule type" value="Genomic_DNA"/>
</dbReference>
<accession>A0A813FSH8</accession>
<evidence type="ECO:0000259" key="8">
    <source>
        <dbReference type="PROSITE" id="PS51382"/>
    </source>
</evidence>
<dbReference type="PROSITE" id="PS51380">
    <property type="entry name" value="EXS"/>
    <property type="match status" value="1"/>
</dbReference>
<feature type="transmembrane region" description="Helical" evidence="6">
    <location>
        <begin position="312"/>
        <end position="332"/>
    </location>
</feature>
<sequence length="749" mass="83164">MKFSKLLEEYQLPEWRGTYLPYYFLKTRLKEIASGRLDAAAEGLRTRPWSTSETGAGASTSRAADAHRRRLDFLALLSEGSSFSQDAVAEAWQAYLDSEVLRVDACVQRGLEALRCQFGDLEQLPWPSSENLQADIARGTSATKFVDLNVLQALGRVSEGLYRLRGYAELNHAAVYKILKKYGKQLHRSDTCFETLYPKIMEGTHFADMSQFDNLDAQIRQAFLHRSPCQGLAVSPEVAHLAAGLGSRGPAGLGGSALGVAQGPALRSERLLFFFLGSSLALFLAILVLIALPPKDPDTFFVSYFLTSFPVFRVVCSVLLVIWGMGAVSRVCEDNFINHMFILGIDPRCQVSANFLFSLAGLLTSIWILIFGMYVVDYKWKVLPRDMGDTGFKPRSSWHYVLYPAVLLGLTLLILLRPSRICRCRYKAQLLAGVGRTCAAPFYAVTFGDNLIGDVLTSLAKPLQDVMPAMCYLFSHHPQVQTSLDAFFEHGNTCPQWESLIVAPIIGGAPFLFRLFQCARRFRDTGQRNHLLNFGKYAASLLVVIVSRLHPSTFAIVSTSVVATAYAVIWDVSMDWGLSAHDLRLLARLPVASPALSGTTSLLQPPMDRQTSVSSAHSFQAAAHSHPDAPQSPPRSTGPLQRRFSPQTYWMAVITDVLLRLTWVITLMPITLLSDDIVQRDVLYSTVFSAEIFRRTLWAILRIEHEQVANASGYRALLWVPMKLSHPDGDQPAPTAGPLNNFQRPLLPQ</sequence>
<dbReference type="OrthoDB" id="9970435at2759"/>
<keyword evidence="4 6" id="KW-1133">Transmembrane helix</keyword>
<evidence type="ECO:0000313" key="10">
    <source>
        <dbReference type="EMBL" id="CAE8617002.1"/>
    </source>
</evidence>
<evidence type="ECO:0000256" key="3">
    <source>
        <dbReference type="ARBA" id="ARBA00022692"/>
    </source>
</evidence>
<evidence type="ECO:0000256" key="6">
    <source>
        <dbReference type="SAM" id="Phobius"/>
    </source>
</evidence>
<dbReference type="GO" id="GO:0016020">
    <property type="term" value="C:membrane"/>
    <property type="evidence" value="ECO:0007669"/>
    <property type="project" value="UniProtKB-SubCell"/>
</dbReference>
<comment type="caution">
    <text evidence="10">The sequence shown here is derived from an EMBL/GenBank/DDBJ whole genome shotgun (WGS) entry which is preliminary data.</text>
</comment>
<evidence type="ECO:0000256" key="2">
    <source>
        <dbReference type="ARBA" id="ARBA00009665"/>
    </source>
</evidence>
<feature type="domain" description="SPX" evidence="8">
    <location>
        <begin position="1"/>
        <end position="196"/>
    </location>
</feature>
<dbReference type="Proteomes" id="UP000654075">
    <property type="component" value="Unassembled WGS sequence"/>
</dbReference>
<dbReference type="PANTHER" id="PTHR10783">
    <property type="entry name" value="XENOTROPIC AND POLYTROPIC RETROVIRUS RECEPTOR 1-RELATED"/>
    <property type="match status" value="1"/>
</dbReference>
<dbReference type="OMA" id="LMVPEWR"/>
<proteinExistence type="inferred from homology"/>
<evidence type="ECO:0000256" key="5">
    <source>
        <dbReference type="ARBA" id="ARBA00023136"/>
    </source>
</evidence>
<dbReference type="CDD" id="cd14447">
    <property type="entry name" value="SPX"/>
    <property type="match status" value="1"/>
</dbReference>
<dbReference type="AlphaFoldDB" id="A0A813FSH8"/>
<dbReference type="PROSITE" id="PS51382">
    <property type="entry name" value="SPX"/>
    <property type="match status" value="1"/>
</dbReference>
<protein>
    <recommendedName>
        <fullName evidence="12">SPX domain-containing protein</fullName>
    </recommendedName>
</protein>
<gene>
    <name evidence="9" type="ORF">PGLA1383_LOCUS11306</name>
    <name evidence="10" type="ORF">PGLA1383_LOCUS34669</name>
</gene>
<feature type="domain" description="EXS" evidence="7">
    <location>
        <begin position="494"/>
        <end position="734"/>
    </location>
</feature>
<keyword evidence="5 6" id="KW-0472">Membrane</keyword>
<feature type="transmembrane region" description="Helical" evidence="6">
    <location>
        <begin position="396"/>
        <end position="416"/>
    </location>
</feature>
<reference evidence="10" key="1">
    <citation type="submission" date="2021-02" db="EMBL/GenBank/DDBJ databases">
        <authorList>
            <person name="Dougan E. K."/>
            <person name="Rhodes N."/>
            <person name="Thang M."/>
            <person name="Chan C."/>
        </authorList>
    </citation>
    <scope>NUCLEOTIDE SEQUENCE</scope>
</reference>
<organism evidence="10 11">
    <name type="scientific">Polarella glacialis</name>
    <name type="common">Dinoflagellate</name>
    <dbReference type="NCBI Taxonomy" id="89957"/>
    <lineage>
        <taxon>Eukaryota</taxon>
        <taxon>Sar</taxon>
        <taxon>Alveolata</taxon>
        <taxon>Dinophyceae</taxon>
        <taxon>Suessiales</taxon>
        <taxon>Suessiaceae</taxon>
        <taxon>Polarella</taxon>
    </lineage>
</organism>
<dbReference type="Pfam" id="PF03124">
    <property type="entry name" value="EXS"/>
    <property type="match status" value="1"/>
</dbReference>
<name>A0A813FSH8_POLGL</name>
<evidence type="ECO:0008006" key="12">
    <source>
        <dbReference type="Google" id="ProtNLM"/>
    </source>
</evidence>
<dbReference type="Pfam" id="PF03105">
    <property type="entry name" value="SPX"/>
    <property type="match status" value="1"/>
</dbReference>
<evidence type="ECO:0000256" key="4">
    <source>
        <dbReference type="ARBA" id="ARBA00022989"/>
    </source>
</evidence>
<keyword evidence="3 6" id="KW-0812">Transmembrane</keyword>